<feature type="transmembrane region" description="Helical" evidence="1">
    <location>
        <begin position="89"/>
        <end position="118"/>
    </location>
</feature>
<organism evidence="3 4">
    <name type="scientific">Paludibacter propionicigenes (strain DSM 17365 / JCM 13257 / WB4)</name>
    <dbReference type="NCBI Taxonomy" id="694427"/>
    <lineage>
        <taxon>Bacteria</taxon>
        <taxon>Pseudomonadati</taxon>
        <taxon>Bacteroidota</taxon>
        <taxon>Bacteroidia</taxon>
        <taxon>Bacteroidales</taxon>
        <taxon>Paludibacteraceae</taxon>
        <taxon>Paludibacter</taxon>
    </lineage>
</organism>
<keyword evidence="1" id="KW-0472">Membrane</keyword>
<sequence>MSDFQGLNIVVQKQLYSFIALLKEKRLQLLIATTAIVVITFFLYDAEPYNISLWQDRYKIFKLSGFGFIYVVTICLCLLFTPQNIIYPVVLSIISVFRLGVLFVLVVLCAGVFSWLYTVYIYEEYPADAFSLFKSIKHVFSFSLFFLLYYIGYLLWCDKKYRLKQHRKMDTITLDKFTVIPTDILLIKSDENYIFLHYMLENSPKKIHLRYKISDAEKQLSAYNQFVRVQKSYLVNMMYVNREDLDRNPKLLKIDGIDERIVIGKTFKRNLKKWQELVINVSSI</sequence>
<keyword evidence="1" id="KW-1133">Transmembrane helix</keyword>
<accession>E4T3I5</accession>
<feature type="transmembrane region" description="Helical" evidence="1">
    <location>
        <begin position="64"/>
        <end position="82"/>
    </location>
</feature>
<evidence type="ECO:0000313" key="3">
    <source>
        <dbReference type="EMBL" id="ADQ79279.1"/>
    </source>
</evidence>
<dbReference type="Gene3D" id="2.40.50.1020">
    <property type="entry name" value="LytTr DNA-binding domain"/>
    <property type="match status" value="1"/>
</dbReference>
<proteinExistence type="predicted"/>
<dbReference type="AlphaFoldDB" id="E4T3I5"/>
<dbReference type="InterPro" id="IPR007492">
    <property type="entry name" value="LytTR_DNA-bd_dom"/>
</dbReference>
<dbReference type="HOGENOM" id="CLU_979509_0_0_10"/>
<keyword evidence="1" id="KW-0812">Transmembrane</keyword>
<evidence type="ECO:0000256" key="1">
    <source>
        <dbReference type="SAM" id="Phobius"/>
    </source>
</evidence>
<evidence type="ECO:0000313" key="4">
    <source>
        <dbReference type="Proteomes" id="UP000008718"/>
    </source>
</evidence>
<dbReference type="OrthoDB" id="1430683at2"/>
<keyword evidence="3" id="KW-0238">DNA-binding</keyword>
<protein>
    <submittedName>
        <fullName evidence="3">LytTr DNA-binding region</fullName>
    </submittedName>
</protein>
<dbReference type="Proteomes" id="UP000008718">
    <property type="component" value="Chromosome"/>
</dbReference>
<dbReference type="SMART" id="SM00850">
    <property type="entry name" value="LytTR"/>
    <property type="match status" value="1"/>
</dbReference>
<keyword evidence="4" id="KW-1185">Reference proteome</keyword>
<gene>
    <name evidence="3" type="ordered locus">Palpr_1131</name>
</gene>
<name>E4T3I5_PALPW</name>
<reference key="1">
    <citation type="submission" date="2010-11" db="EMBL/GenBank/DDBJ databases">
        <title>The complete genome of Paludibacter propionicigenes DSM 17365.</title>
        <authorList>
            <consortium name="US DOE Joint Genome Institute (JGI-PGF)"/>
            <person name="Lucas S."/>
            <person name="Copeland A."/>
            <person name="Lapidus A."/>
            <person name="Bruce D."/>
            <person name="Goodwin L."/>
            <person name="Pitluck S."/>
            <person name="Kyrpides N."/>
            <person name="Mavromatis K."/>
            <person name="Ivanova N."/>
            <person name="Munk A.C."/>
            <person name="Brettin T."/>
            <person name="Detter J.C."/>
            <person name="Han C."/>
            <person name="Tapia R."/>
            <person name="Land M."/>
            <person name="Hauser L."/>
            <person name="Markowitz V."/>
            <person name="Cheng J.-F."/>
            <person name="Hugenholtz P."/>
            <person name="Woyke T."/>
            <person name="Wu D."/>
            <person name="Gronow S."/>
            <person name="Wellnitz S."/>
            <person name="Brambilla E."/>
            <person name="Klenk H.-P."/>
            <person name="Eisen J.A."/>
        </authorList>
    </citation>
    <scope>NUCLEOTIDE SEQUENCE</scope>
    <source>
        <strain>WB4</strain>
    </source>
</reference>
<dbReference type="Pfam" id="PF04397">
    <property type="entry name" value="LytTR"/>
    <property type="match status" value="1"/>
</dbReference>
<feature type="transmembrane region" description="Helical" evidence="1">
    <location>
        <begin position="138"/>
        <end position="157"/>
    </location>
</feature>
<reference evidence="3 4" key="2">
    <citation type="journal article" date="2011" name="Stand. Genomic Sci.">
        <title>Complete genome sequence of Paludibacter propionicigenes type strain (WB4).</title>
        <authorList>
            <person name="Gronow S."/>
            <person name="Munk C."/>
            <person name="Lapidus A."/>
            <person name="Nolan M."/>
            <person name="Lucas S."/>
            <person name="Hammon N."/>
            <person name="Deshpande S."/>
            <person name="Cheng J.F."/>
            <person name="Tapia R."/>
            <person name="Han C."/>
            <person name="Goodwin L."/>
            <person name="Pitluck S."/>
            <person name="Liolios K."/>
            <person name="Ivanova N."/>
            <person name="Mavromatis K."/>
            <person name="Mikhailova N."/>
            <person name="Pati A."/>
            <person name="Chen A."/>
            <person name="Palaniappan K."/>
            <person name="Land M."/>
            <person name="Hauser L."/>
            <person name="Chang Y.J."/>
            <person name="Jeffries C.D."/>
            <person name="Brambilla E."/>
            <person name="Rohde M."/>
            <person name="Goker M."/>
            <person name="Detter J.C."/>
            <person name="Woyke T."/>
            <person name="Bristow J."/>
            <person name="Eisen J.A."/>
            <person name="Markowitz V."/>
            <person name="Hugenholtz P."/>
            <person name="Kyrpides N.C."/>
            <person name="Klenk H.P."/>
        </authorList>
    </citation>
    <scope>NUCLEOTIDE SEQUENCE [LARGE SCALE GENOMIC DNA]</scope>
    <source>
        <strain evidence="4">DSM 17365 / JCM 13257 / WB4</strain>
    </source>
</reference>
<dbReference type="RefSeq" id="WP_013444648.1">
    <property type="nucleotide sequence ID" value="NC_014734.1"/>
</dbReference>
<evidence type="ECO:0000259" key="2">
    <source>
        <dbReference type="SMART" id="SM00850"/>
    </source>
</evidence>
<dbReference type="eggNOG" id="COG3279">
    <property type="taxonomic scope" value="Bacteria"/>
</dbReference>
<dbReference type="GO" id="GO:0003677">
    <property type="term" value="F:DNA binding"/>
    <property type="evidence" value="ECO:0007669"/>
    <property type="project" value="UniProtKB-KW"/>
</dbReference>
<dbReference type="EMBL" id="CP002345">
    <property type="protein sequence ID" value="ADQ79279.1"/>
    <property type="molecule type" value="Genomic_DNA"/>
</dbReference>
<dbReference type="KEGG" id="ppn:Palpr_1131"/>
<feature type="domain" description="HTH LytTR-type" evidence="2">
    <location>
        <begin position="174"/>
        <end position="276"/>
    </location>
</feature>
<feature type="transmembrane region" description="Helical" evidence="1">
    <location>
        <begin position="27"/>
        <end position="44"/>
    </location>
</feature>